<feature type="compositionally biased region" description="Pro residues" evidence="1">
    <location>
        <begin position="391"/>
        <end position="407"/>
    </location>
</feature>
<evidence type="ECO:0000313" key="3">
    <source>
        <dbReference type="EMBL" id="MBM6399264.1"/>
    </source>
</evidence>
<name>A0ABS2CJL2_9MICO</name>
<sequence length="470" mass="50932">MAATATPQDVVRDARAARTLVAGLLSPADVRGSVEEWSEALEELQSLANVVAAAQDSVIVRLAAIEPELLETGELVETQRTPGHVSLDAPAVVSGVLRLSAVAAERRVRDAVRRAADGEQAAGTSAGLGGLHAAMCEGRLDGYRAGVVAHELEECPAEVAATVVASLDPWFGTEDGPRLRRRTRRLLARISPELLRRRAERARAESSLRRWVDEPGVDTWLGTFPSDEARDAWAAVDALAQQYLTDGTCERLDRARAKALTDLVTGNSTVTTVVHEHTAHPDTGALLDPDDELATTAYRPGAKLAALVRARDTRCRFPGCTVAARYCDLDHVTPWPAGATTAANLVTLCRRHHRTKQRPGWHTRLTPDATYTVTDPTGRVRSTDPPDHRPAPPLWKPGEPEPPPPSNPGLVLPDGPHSHLEFTLEHHLGPPTPRPGCRIDVHRPTRPVHATTDHPPRPPRRPPLPETPPF</sequence>
<dbReference type="EMBL" id="JAFDVD010000003">
    <property type="protein sequence ID" value="MBM6399264.1"/>
    <property type="molecule type" value="Genomic_DNA"/>
</dbReference>
<feature type="compositionally biased region" description="Basic and acidic residues" evidence="1">
    <location>
        <begin position="416"/>
        <end position="428"/>
    </location>
</feature>
<keyword evidence="3" id="KW-0378">Hydrolase</keyword>
<gene>
    <name evidence="3" type="ORF">JQN70_02565</name>
</gene>
<dbReference type="Gene3D" id="1.10.30.50">
    <property type="match status" value="1"/>
</dbReference>
<feature type="compositionally biased region" description="Pro residues" evidence="1">
    <location>
        <begin position="461"/>
        <end position="470"/>
    </location>
</feature>
<dbReference type="SMART" id="SM00507">
    <property type="entry name" value="HNHc"/>
    <property type="match status" value="1"/>
</dbReference>
<proteinExistence type="predicted"/>
<feature type="domain" description="HNH nuclease" evidence="2">
    <location>
        <begin position="303"/>
        <end position="354"/>
    </location>
</feature>
<dbReference type="RefSeq" id="WP_204129728.1">
    <property type="nucleotide sequence ID" value="NZ_JAFDVD010000003.1"/>
</dbReference>
<accession>A0ABS2CJL2</accession>
<evidence type="ECO:0000256" key="1">
    <source>
        <dbReference type="SAM" id="MobiDB-lite"/>
    </source>
</evidence>
<dbReference type="GO" id="GO:0004519">
    <property type="term" value="F:endonuclease activity"/>
    <property type="evidence" value="ECO:0007669"/>
    <property type="project" value="UniProtKB-KW"/>
</dbReference>
<reference evidence="3" key="1">
    <citation type="submission" date="2021-02" db="EMBL/GenBank/DDBJ databases">
        <title>Phycicoccus sp. MQZ13P-5T, whole genome shotgun sequence.</title>
        <authorList>
            <person name="Tuo L."/>
        </authorList>
    </citation>
    <scope>NUCLEOTIDE SEQUENCE</scope>
    <source>
        <strain evidence="3">MQZ13P-5</strain>
    </source>
</reference>
<organism evidence="3 4">
    <name type="scientific">Phycicoccus sonneratiae</name>
    <dbReference type="NCBI Taxonomy" id="2807628"/>
    <lineage>
        <taxon>Bacteria</taxon>
        <taxon>Bacillati</taxon>
        <taxon>Actinomycetota</taxon>
        <taxon>Actinomycetes</taxon>
        <taxon>Micrococcales</taxon>
        <taxon>Intrasporangiaceae</taxon>
        <taxon>Phycicoccus</taxon>
    </lineage>
</organism>
<keyword evidence="4" id="KW-1185">Reference proteome</keyword>
<keyword evidence="3" id="KW-0540">Nuclease</keyword>
<evidence type="ECO:0000313" key="4">
    <source>
        <dbReference type="Proteomes" id="UP001430172"/>
    </source>
</evidence>
<dbReference type="Proteomes" id="UP001430172">
    <property type="component" value="Unassembled WGS sequence"/>
</dbReference>
<dbReference type="InterPro" id="IPR003615">
    <property type="entry name" value="HNH_nuc"/>
</dbReference>
<keyword evidence="3" id="KW-0255">Endonuclease</keyword>
<feature type="region of interest" description="Disordered" evidence="1">
    <location>
        <begin position="354"/>
        <end position="470"/>
    </location>
</feature>
<comment type="caution">
    <text evidence="3">The sequence shown here is derived from an EMBL/GenBank/DDBJ whole genome shotgun (WGS) entry which is preliminary data.</text>
</comment>
<protein>
    <submittedName>
        <fullName evidence="3">HNH endonuclease</fullName>
    </submittedName>
</protein>
<evidence type="ECO:0000259" key="2">
    <source>
        <dbReference type="SMART" id="SM00507"/>
    </source>
</evidence>
<dbReference type="CDD" id="cd00085">
    <property type="entry name" value="HNHc"/>
    <property type="match status" value="1"/>
</dbReference>
<feature type="compositionally biased region" description="Basic and acidic residues" evidence="1">
    <location>
        <begin position="381"/>
        <end position="390"/>
    </location>
</feature>